<gene>
    <name evidence="3" type="primary">whiA_10</name>
    <name evidence="3" type="ORF">SDC9_89510</name>
</gene>
<reference evidence="3" key="1">
    <citation type="submission" date="2019-08" db="EMBL/GenBank/DDBJ databases">
        <authorList>
            <person name="Kucharzyk K."/>
            <person name="Murdoch R.W."/>
            <person name="Higgins S."/>
            <person name="Loffler F."/>
        </authorList>
    </citation>
    <scope>NUCLEOTIDE SEQUENCE</scope>
</reference>
<organism evidence="3">
    <name type="scientific">bioreactor metagenome</name>
    <dbReference type="NCBI Taxonomy" id="1076179"/>
    <lineage>
        <taxon>unclassified sequences</taxon>
        <taxon>metagenomes</taxon>
        <taxon>ecological metagenomes</taxon>
    </lineage>
</organism>
<comment type="caution">
    <text evidence="3">The sequence shown here is derived from an EMBL/GenBank/DDBJ whole genome shotgun (WGS) entry which is preliminary data.</text>
</comment>
<evidence type="ECO:0000259" key="1">
    <source>
        <dbReference type="Pfam" id="PF02650"/>
    </source>
</evidence>
<dbReference type="PANTHER" id="PTHR37307:SF1">
    <property type="entry name" value="CELL DIVISION PROTEIN WHIA-RELATED"/>
    <property type="match status" value="1"/>
</dbReference>
<dbReference type="NCBIfam" id="TIGR00647">
    <property type="entry name" value="DNA_bind_WhiA"/>
    <property type="match status" value="1"/>
</dbReference>
<accession>A0A644ZR31</accession>
<feature type="domain" description="WhiA LAGLIDADG-like" evidence="2">
    <location>
        <begin position="2"/>
        <end position="42"/>
    </location>
</feature>
<dbReference type="GO" id="GO:0043937">
    <property type="term" value="P:regulation of sporulation"/>
    <property type="evidence" value="ECO:0007669"/>
    <property type="project" value="InterPro"/>
</dbReference>
<feature type="domain" description="Sporulation regulator WhiA C-terminal" evidence="1">
    <location>
        <begin position="45"/>
        <end position="126"/>
    </location>
</feature>
<name>A0A644ZR31_9ZZZZ</name>
<proteinExistence type="predicted"/>
<protein>
    <submittedName>
        <fullName evidence="3">Putative sporulation transcription regulator WhiA</fullName>
    </submittedName>
</protein>
<dbReference type="PANTHER" id="PTHR37307">
    <property type="entry name" value="CELL DIVISION PROTEIN WHIA-RELATED"/>
    <property type="match status" value="1"/>
</dbReference>
<dbReference type="Pfam" id="PF02650">
    <property type="entry name" value="HTH_WhiA"/>
    <property type="match status" value="1"/>
</dbReference>
<dbReference type="InterPro" id="IPR023054">
    <property type="entry name" value="Sporulation_regulator_WhiA_C"/>
</dbReference>
<evidence type="ECO:0000313" key="3">
    <source>
        <dbReference type="EMBL" id="MPM42838.1"/>
    </source>
</evidence>
<sequence>MTRKDRVIVYLKGEEVAGFLALVGANAPALAFENVRAERDFRNYVNRTNNCDTANIGKTVNASTLQRQAIEIIEERMGLDRLPAPLYEAATLRMNHPEATLQELAEMAEIGKSGMNHRLERLIRIAREIQHG</sequence>
<dbReference type="InterPro" id="IPR003802">
    <property type="entry name" value="Sporulation_regulator_WhiA"/>
</dbReference>
<dbReference type="AlphaFoldDB" id="A0A644ZR31"/>
<dbReference type="InterPro" id="IPR039518">
    <property type="entry name" value="WhiA_LAGLIDADG_dom"/>
</dbReference>
<dbReference type="Pfam" id="PF14527">
    <property type="entry name" value="LAGLIDADG_WhiA"/>
    <property type="match status" value="1"/>
</dbReference>
<dbReference type="EMBL" id="VSSQ01009876">
    <property type="protein sequence ID" value="MPM42838.1"/>
    <property type="molecule type" value="Genomic_DNA"/>
</dbReference>
<evidence type="ECO:0000259" key="2">
    <source>
        <dbReference type="Pfam" id="PF14527"/>
    </source>
</evidence>